<evidence type="ECO:0000313" key="7">
    <source>
        <dbReference type="EMBL" id="RQG87044.1"/>
    </source>
</evidence>
<proteinExistence type="predicted"/>
<dbReference type="Gene3D" id="1.10.150.130">
    <property type="match status" value="1"/>
</dbReference>
<reference evidence="7 8" key="1">
    <citation type="submission" date="2018-10" db="EMBL/GenBank/DDBJ databases">
        <title>Natrarchaeobius chitinivorans gen. nov., sp. nov., and Natrarchaeobius haloalkaliphilus sp. nov., alkaliphilic, chitin-utilizing haloarchaea from hypersaline alkaline lakes.</title>
        <authorList>
            <person name="Sorokin D.Y."/>
            <person name="Elcheninov A.G."/>
            <person name="Kostrikina N.A."/>
            <person name="Bale N.J."/>
            <person name="Sinninghe Damste J.S."/>
            <person name="Khijniak T.V."/>
            <person name="Kublanov I.V."/>
            <person name="Toshchakov S.V."/>
        </authorList>
    </citation>
    <scope>NUCLEOTIDE SEQUENCE [LARGE SCALE GENOMIC DNA]</scope>
    <source>
        <strain evidence="7 8">AArcht-Sl</strain>
    </source>
</reference>
<dbReference type="GO" id="GO:0003677">
    <property type="term" value="F:DNA binding"/>
    <property type="evidence" value="ECO:0007669"/>
    <property type="project" value="UniProtKB-UniRule"/>
</dbReference>
<feature type="domain" description="Core-binding (CB)" evidence="6">
    <location>
        <begin position="8"/>
        <end position="98"/>
    </location>
</feature>
<evidence type="ECO:0000256" key="4">
    <source>
        <dbReference type="PROSITE-ProRule" id="PRU01248"/>
    </source>
</evidence>
<dbReference type="InterPro" id="IPR011010">
    <property type="entry name" value="DNA_brk_join_enz"/>
</dbReference>
<keyword evidence="1" id="KW-0229">DNA integration</keyword>
<dbReference type="InterPro" id="IPR010998">
    <property type="entry name" value="Integrase_recombinase_N"/>
</dbReference>
<dbReference type="RefSeq" id="WP_124179448.1">
    <property type="nucleotide sequence ID" value="NZ_REFY01000006.1"/>
</dbReference>
<organism evidence="7 8">
    <name type="scientific">Natrarchaeobius halalkaliphilus</name>
    <dbReference type="NCBI Taxonomy" id="1679091"/>
    <lineage>
        <taxon>Archaea</taxon>
        <taxon>Methanobacteriati</taxon>
        <taxon>Methanobacteriota</taxon>
        <taxon>Stenosarchaea group</taxon>
        <taxon>Halobacteria</taxon>
        <taxon>Halobacteriales</taxon>
        <taxon>Natrialbaceae</taxon>
        <taxon>Natrarchaeobius</taxon>
    </lineage>
</organism>
<comment type="caution">
    <text evidence="7">The sequence shown here is derived from an EMBL/GenBank/DDBJ whole genome shotgun (WGS) entry which is preliminary data.</text>
</comment>
<dbReference type="OrthoDB" id="198497at2157"/>
<evidence type="ECO:0000259" key="5">
    <source>
        <dbReference type="PROSITE" id="PS51898"/>
    </source>
</evidence>
<dbReference type="InterPro" id="IPR004107">
    <property type="entry name" value="Integrase_SAM-like_N"/>
</dbReference>
<dbReference type="PROSITE" id="PS51900">
    <property type="entry name" value="CB"/>
    <property type="match status" value="1"/>
</dbReference>
<keyword evidence="8" id="KW-1185">Reference proteome</keyword>
<evidence type="ECO:0000256" key="2">
    <source>
        <dbReference type="ARBA" id="ARBA00023125"/>
    </source>
</evidence>
<sequence length="350" mass="40486">MSDTLDPIPPAEAAEMYHHAMRDEHAAATRKSSRHRLQSFVQFCEEKEIENLNNVSGRDLYRYRIWRREGHGEGREPIKLVTLKGQLATLRSFLQFAANIDAVRPSLYEQVTLPTMKHGEDVSDSTLEVDRAIGILEYLEHAEPASREHIILLLLWRTGARTGAIRGLDLRDLDLEGAHPKVKGPAIRFVHRPESGTPLKNQEDGTRWNRISEMTAKYLENYLEYHRHDVTDDHGRKPVITTRYGRPAGNTIRKTLYKITRPCWRGESCPHDRDVAECEATYIDQASKCPSSRSPHDVRSGRVTYYRSEDVPRRVVQDRLNASEDILDRHYDRRTDRKQAQQRSNYLPDL</sequence>
<dbReference type="EMBL" id="REFY01000006">
    <property type="protein sequence ID" value="RQG87044.1"/>
    <property type="molecule type" value="Genomic_DNA"/>
</dbReference>
<dbReference type="AlphaFoldDB" id="A0A3N6LI95"/>
<dbReference type="InterPro" id="IPR002104">
    <property type="entry name" value="Integrase_catalytic"/>
</dbReference>
<accession>A0A3N6LI95</accession>
<dbReference type="Pfam" id="PF02899">
    <property type="entry name" value="Phage_int_SAM_1"/>
    <property type="match status" value="1"/>
</dbReference>
<evidence type="ECO:0000256" key="3">
    <source>
        <dbReference type="ARBA" id="ARBA00023172"/>
    </source>
</evidence>
<dbReference type="Proteomes" id="UP000273828">
    <property type="component" value="Unassembled WGS sequence"/>
</dbReference>
<protein>
    <submittedName>
        <fullName evidence="7">Site-specific integrase</fullName>
    </submittedName>
</protein>
<evidence type="ECO:0000256" key="1">
    <source>
        <dbReference type="ARBA" id="ARBA00022908"/>
    </source>
</evidence>
<keyword evidence="3" id="KW-0233">DNA recombination</keyword>
<dbReference type="InterPro" id="IPR044068">
    <property type="entry name" value="CB"/>
</dbReference>
<dbReference type="Gene3D" id="1.10.443.10">
    <property type="entry name" value="Intergrase catalytic core"/>
    <property type="match status" value="1"/>
</dbReference>
<keyword evidence="2 4" id="KW-0238">DNA-binding</keyword>
<gene>
    <name evidence="7" type="ORF">EA462_15500</name>
</gene>
<dbReference type="GO" id="GO:0006310">
    <property type="term" value="P:DNA recombination"/>
    <property type="evidence" value="ECO:0007669"/>
    <property type="project" value="UniProtKB-KW"/>
</dbReference>
<dbReference type="SUPFAM" id="SSF56349">
    <property type="entry name" value="DNA breaking-rejoining enzymes"/>
    <property type="match status" value="1"/>
</dbReference>
<dbReference type="InterPro" id="IPR013762">
    <property type="entry name" value="Integrase-like_cat_sf"/>
</dbReference>
<dbReference type="GO" id="GO:0015074">
    <property type="term" value="P:DNA integration"/>
    <property type="evidence" value="ECO:0007669"/>
    <property type="project" value="UniProtKB-KW"/>
</dbReference>
<dbReference type="PROSITE" id="PS51898">
    <property type="entry name" value="TYR_RECOMBINASE"/>
    <property type="match status" value="1"/>
</dbReference>
<name>A0A3N6LI95_9EURY</name>
<evidence type="ECO:0000259" key="6">
    <source>
        <dbReference type="PROSITE" id="PS51900"/>
    </source>
</evidence>
<evidence type="ECO:0000313" key="8">
    <source>
        <dbReference type="Proteomes" id="UP000273828"/>
    </source>
</evidence>
<feature type="domain" description="Tyr recombinase" evidence="5">
    <location>
        <begin position="122"/>
        <end position="344"/>
    </location>
</feature>
<dbReference type="CDD" id="cd00397">
    <property type="entry name" value="DNA_BRE_C"/>
    <property type="match status" value="1"/>
</dbReference>